<dbReference type="RefSeq" id="WP_047754980.1">
    <property type="nucleotide sequence ID" value="NZ_CAJUHA010000005.1"/>
</dbReference>
<dbReference type="Proteomes" id="UP000035159">
    <property type="component" value="Chromosome"/>
</dbReference>
<gene>
    <name evidence="1" type="ORF">IX53_08515</name>
</gene>
<reference evidence="1 2" key="1">
    <citation type="submission" date="2015-04" db="EMBL/GenBank/DDBJ databases">
        <title>Complete Genome Sequence of Kosmotoga pacifica SLHLJ1.</title>
        <authorList>
            <person name="Jiang L.J."/>
            <person name="Shao Z.Z."/>
            <person name="Jebbar M."/>
        </authorList>
    </citation>
    <scope>NUCLEOTIDE SEQUENCE [LARGE SCALE GENOMIC DNA]</scope>
    <source>
        <strain evidence="1 2">SLHLJ1</strain>
    </source>
</reference>
<keyword evidence="2" id="KW-1185">Reference proteome</keyword>
<sequence>MKAKHVAESTIFDLLNAERSDCPICTAITESTRSWLESTLSNLMHNFEARDKLLKGGMCEKHRNITIELARSDSSIGGLSVALLFEEMLSRQVKALGIKKRKTKRNEKSCYLCSFEEETAGRYLNSLASLFNALRWRLLYENSKQTICIEHSDELLSLIKGDTERWFREVQNKKFLRLHQSLKLYINKHDYRNSEPFGPETDSWKLTAKLVGEKKT</sequence>
<dbReference type="STRING" id="1330330.IX53_08515"/>
<accession>A0A0G2Z8A4</accession>
<evidence type="ECO:0000313" key="1">
    <source>
        <dbReference type="EMBL" id="AKI97845.1"/>
    </source>
</evidence>
<organism evidence="1 2">
    <name type="scientific">Kosmotoga pacifica</name>
    <dbReference type="NCBI Taxonomy" id="1330330"/>
    <lineage>
        <taxon>Bacteria</taxon>
        <taxon>Thermotogati</taxon>
        <taxon>Thermotogota</taxon>
        <taxon>Thermotogae</taxon>
        <taxon>Kosmotogales</taxon>
        <taxon>Kosmotogaceae</taxon>
        <taxon>Kosmotoga</taxon>
    </lineage>
</organism>
<dbReference type="EMBL" id="CP011232">
    <property type="protein sequence ID" value="AKI97845.1"/>
    <property type="molecule type" value="Genomic_DNA"/>
</dbReference>
<protein>
    <submittedName>
        <fullName evidence="1">Uncharacterized protein</fullName>
    </submittedName>
</protein>
<name>A0A0G2Z8A4_9BACT</name>
<proteinExistence type="predicted"/>
<dbReference type="PATRIC" id="fig|1330330.3.peg.1731"/>
<dbReference type="AlphaFoldDB" id="A0A0G2Z8A4"/>
<dbReference type="InterPro" id="IPR045706">
    <property type="entry name" value="DUF6062"/>
</dbReference>
<evidence type="ECO:0000313" key="2">
    <source>
        <dbReference type="Proteomes" id="UP000035159"/>
    </source>
</evidence>
<dbReference type="OrthoDB" id="46118at2"/>
<dbReference type="KEGG" id="kpf:IX53_08515"/>
<dbReference type="Pfam" id="PF19538">
    <property type="entry name" value="DUF6062"/>
    <property type="match status" value="1"/>
</dbReference>